<evidence type="ECO:0000313" key="2">
    <source>
        <dbReference type="EMBL" id="EEB35950.1"/>
    </source>
</evidence>
<proteinExistence type="predicted"/>
<dbReference type="AlphaFoldDB" id="B6W999"/>
<accession>B6W999</accession>
<dbReference type="eggNOG" id="COG0628">
    <property type="taxonomic scope" value="Bacteria"/>
</dbReference>
<evidence type="ECO:0000256" key="1">
    <source>
        <dbReference type="SAM" id="Phobius"/>
    </source>
</evidence>
<name>B6W999_9FIRM</name>
<keyword evidence="1" id="KW-0812">Transmembrane</keyword>
<organism evidence="2 3">
    <name type="scientific">Anaerococcus hydrogenalis DSM 7454</name>
    <dbReference type="NCBI Taxonomy" id="561177"/>
    <lineage>
        <taxon>Bacteria</taxon>
        <taxon>Bacillati</taxon>
        <taxon>Bacillota</taxon>
        <taxon>Tissierellia</taxon>
        <taxon>Tissierellales</taxon>
        <taxon>Peptoniphilaceae</taxon>
        <taxon>Anaerococcus</taxon>
    </lineage>
</organism>
<sequence length="87" mass="10315">MINKESYILMKKLDQKNSQLLRVILISILVFFTFWYIKNVTNALTVFLAVIQPFLIGFMLAFIINLPMNFFEKKVFSKVFKTEKTKN</sequence>
<protein>
    <recommendedName>
        <fullName evidence="4">AI-2E family transporter</fullName>
    </recommendedName>
</protein>
<feature type="transmembrane region" description="Helical" evidence="1">
    <location>
        <begin position="43"/>
        <end position="64"/>
    </location>
</feature>
<reference evidence="2 3" key="1">
    <citation type="submission" date="2008-09" db="EMBL/GenBank/DDBJ databases">
        <authorList>
            <person name="Fulton L."/>
            <person name="Clifton S."/>
            <person name="Fulton B."/>
            <person name="Xu J."/>
            <person name="Minx P."/>
            <person name="Pepin K.H."/>
            <person name="Johnson M."/>
            <person name="Thiruvilangam P."/>
            <person name="Bhonagiri V."/>
            <person name="Nash W.E."/>
            <person name="Mardis E.R."/>
            <person name="Wilson R.K."/>
        </authorList>
    </citation>
    <scope>NUCLEOTIDE SEQUENCE [LARGE SCALE GENOMIC DNA]</scope>
    <source>
        <strain evidence="2 3">DSM 7454</strain>
    </source>
</reference>
<keyword evidence="1" id="KW-0472">Membrane</keyword>
<reference evidence="2 3" key="2">
    <citation type="submission" date="2008-10" db="EMBL/GenBank/DDBJ databases">
        <title>Draft genome sequence of Anaerococcus hydrogenalis (DSM 7454).</title>
        <authorList>
            <person name="Sudarsanam P."/>
            <person name="Ley R."/>
            <person name="Guruge J."/>
            <person name="Turnbaugh P.J."/>
            <person name="Mahowald M."/>
            <person name="Liep D."/>
            <person name="Gordon J."/>
        </authorList>
    </citation>
    <scope>NUCLEOTIDE SEQUENCE [LARGE SCALE GENOMIC DNA]</scope>
    <source>
        <strain evidence="2 3">DSM 7454</strain>
    </source>
</reference>
<dbReference type="STRING" id="561177.ANHYDRO_01152"/>
<feature type="transmembrane region" description="Helical" evidence="1">
    <location>
        <begin position="20"/>
        <end position="37"/>
    </location>
</feature>
<gene>
    <name evidence="2" type="ORF">ANHYDRO_01152</name>
</gene>
<evidence type="ECO:0000313" key="3">
    <source>
        <dbReference type="Proteomes" id="UP000005451"/>
    </source>
</evidence>
<keyword evidence="1" id="KW-1133">Transmembrane helix</keyword>
<dbReference type="EMBL" id="ABXA01000031">
    <property type="protein sequence ID" value="EEB35950.1"/>
    <property type="molecule type" value="Genomic_DNA"/>
</dbReference>
<evidence type="ECO:0008006" key="4">
    <source>
        <dbReference type="Google" id="ProtNLM"/>
    </source>
</evidence>
<comment type="caution">
    <text evidence="2">The sequence shown here is derived from an EMBL/GenBank/DDBJ whole genome shotgun (WGS) entry which is preliminary data.</text>
</comment>
<dbReference type="Proteomes" id="UP000005451">
    <property type="component" value="Unassembled WGS sequence"/>
</dbReference>